<keyword evidence="5" id="KW-1185">Reference proteome</keyword>
<dbReference type="PANTHER" id="PTHR48051">
    <property type="match status" value="1"/>
</dbReference>
<dbReference type="Gene3D" id="3.80.10.10">
    <property type="entry name" value="Ribonuclease Inhibitor"/>
    <property type="match status" value="1"/>
</dbReference>
<dbReference type="Proteomes" id="UP000628448">
    <property type="component" value="Unassembled WGS sequence"/>
</dbReference>
<dbReference type="AlphaFoldDB" id="A0A931H0T4"/>
<evidence type="ECO:0000256" key="3">
    <source>
        <dbReference type="SAM" id="SignalP"/>
    </source>
</evidence>
<dbReference type="GO" id="GO:0005737">
    <property type="term" value="C:cytoplasm"/>
    <property type="evidence" value="ECO:0007669"/>
    <property type="project" value="TreeGrafter"/>
</dbReference>
<dbReference type="InterPro" id="IPR001611">
    <property type="entry name" value="Leu-rich_rpt"/>
</dbReference>
<comment type="caution">
    <text evidence="4">The sequence shown here is derived from an EMBL/GenBank/DDBJ whole genome shotgun (WGS) entry which is preliminary data.</text>
</comment>
<name>A0A931H0T4_9BACT</name>
<organism evidence="4 5">
    <name type="scientific">Panacibacter microcysteis</name>
    <dbReference type="NCBI Taxonomy" id="2793269"/>
    <lineage>
        <taxon>Bacteria</taxon>
        <taxon>Pseudomonadati</taxon>
        <taxon>Bacteroidota</taxon>
        <taxon>Chitinophagia</taxon>
        <taxon>Chitinophagales</taxon>
        <taxon>Chitinophagaceae</taxon>
        <taxon>Panacibacter</taxon>
    </lineage>
</organism>
<dbReference type="PROSITE" id="PS51450">
    <property type="entry name" value="LRR"/>
    <property type="match status" value="1"/>
</dbReference>
<keyword evidence="2" id="KW-0677">Repeat</keyword>
<dbReference type="InterPro" id="IPR032675">
    <property type="entry name" value="LRR_dom_sf"/>
</dbReference>
<evidence type="ECO:0008006" key="6">
    <source>
        <dbReference type="Google" id="ProtNLM"/>
    </source>
</evidence>
<dbReference type="SUPFAM" id="SSF52047">
    <property type="entry name" value="RNI-like"/>
    <property type="match status" value="1"/>
</dbReference>
<dbReference type="PANTHER" id="PTHR48051:SF54">
    <property type="entry name" value="LEUCINE-RICH REPEAT-CONTAINING PROTEIN"/>
    <property type="match status" value="1"/>
</dbReference>
<dbReference type="RefSeq" id="WP_196992918.1">
    <property type="nucleotide sequence ID" value="NZ_JADWYR010000007.1"/>
</dbReference>
<evidence type="ECO:0000313" key="4">
    <source>
        <dbReference type="EMBL" id="MBG9378813.1"/>
    </source>
</evidence>
<dbReference type="SMART" id="SM00369">
    <property type="entry name" value="LRR_TYP"/>
    <property type="match status" value="2"/>
</dbReference>
<accession>A0A931H0T4</accession>
<keyword evidence="3" id="KW-0732">Signal</keyword>
<dbReference type="EMBL" id="JADWYR010000007">
    <property type="protein sequence ID" value="MBG9378813.1"/>
    <property type="molecule type" value="Genomic_DNA"/>
</dbReference>
<feature type="chain" id="PRO_5037128842" description="Leucine-rich repeat domain-containing protein" evidence="3">
    <location>
        <begin position="27"/>
        <end position="194"/>
    </location>
</feature>
<feature type="signal peptide" evidence="3">
    <location>
        <begin position="1"/>
        <end position="26"/>
    </location>
</feature>
<proteinExistence type="predicted"/>
<evidence type="ECO:0000256" key="1">
    <source>
        <dbReference type="ARBA" id="ARBA00022614"/>
    </source>
</evidence>
<dbReference type="PROSITE" id="PS51257">
    <property type="entry name" value="PROKAR_LIPOPROTEIN"/>
    <property type="match status" value="1"/>
</dbReference>
<protein>
    <recommendedName>
        <fullName evidence="6">Leucine-rich repeat domain-containing protein</fullName>
    </recommendedName>
</protein>
<sequence length="194" mass="21912">MTNLKLISNIFFATLFVIVACSTMTAKLYSADNVYSDTTYTASTQQLKSDKIPDSVFQMTELRHLSINGMDCDYGDRTNCWMIKEIPSDIKNLKNLTTLRLTLNAITTIPNELTELTNLTLIDLTDNSVLTEINRLTKLHNLQYLYLYGCGLTKLPDNIGDLINLKELGLVGNHLDKAEQTRIKKALPKCNIKF</sequence>
<evidence type="ECO:0000313" key="5">
    <source>
        <dbReference type="Proteomes" id="UP000628448"/>
    </source>
</evidence>
<dbReference type="InterPro" id="IPR050216">
    <property type="entry name" value="LRR_domain-containing"/>
</dbReference>
<dbReference type="Pfam" id="PF00560">
    <property type="entry name" value="LRR_1"/>
    <property type="match status" value="1"/>
</dbReference>
<keyword evidence="1" id="KW-0433">Leucine-rich repeat</keyword>
<evidence type="ECO:0000256" key="2">
    <source>
        <dbReference type="ARBA" id="ARBA00022737"/>
    </source>
</evidence>
<dbReference type="InterPro" id="IPR003591">
    <property type="entry name" value="Leu-rich_rpt_typical-subtyp"/>
</dbReference>
<gene>
    <name evidence="4" type="ORF">I5907_21450</name>
</gene>
<reference evidence="4" key="1">
    <citation type="submission" date="2020-11" db="EMBL/GenBank/DDBJ databases">
        <title>Bacterial whole genome sequence for Panacibacter sp. DH6.</title>
        <authorList>
            <person name="Le V."/>
            <person name="Ko S."/>
            <person name="Ahn C.-Y."/>
            <person name="Oh H.-M."/>
        </authorList>
    </citation>
    <scope>NUCLEOTIDE SEQUENCE</scope>
    <source>
        <strain evidence="4">DH6</strain>
    </source>
</reference>